<sequence>MKNFNKLLAKAITITSLSLASSVVFSANAPVNIVYPISGNSYNNYFTTSFGVTCAGGQHTAYWYLDGVQIGQANFYDQLSVQFSQKAPQGNHRFEVRTTCNSYDIVRFNVL</sequence>
<dbReference type="Proteomes" id="UP001548189">
    <property type="component" value="Unassembled WGS sequence"/>
</dbReference>
<protein>
    <submittedName>
        <fullName evidence="2">Uncharacterized protein</fullName>
    </submittedName>
</protein>
<dbReference type="EMBL" id="JBEVCJ010000002">
    <property type="protein sequence ID" value="MET1254082.1"/>
    <property type="molecule type" value="Genomic_DNA"/>
</dbReference>
<reference evidence="2 3" key="1">
    <citation type="submission" date="2024-06" db="EMBL/GenBank/DDBJ databases">
        <authorList>
            <person name="Li F."/>
        </authorList>
    </citation>
    <scope>NUCLEOTIDE SEQUENCE [LARGE SCALE GENOMIC DNA]</scope>
    <source>
        <strain evidence="2 3">GXAS 311</strain>
    </source>
</reference>
<organism evidence="2 3">
    <name type="scientific">Aliikangiella maris</name>
    <dbReference type="NCBI Taxonomy" id="3162458"/>
    <lineage>
        <taxon>Bacteria</taxon>
        <taxon>Pseudomonadati</taxon>
        <taxon>Pseudomonadota</taxon>
        <taxon>Gammaproteobacteria</taxon>
        <taxon>Oceanospirillales</taxon>
        <taxon>Pleioneaceae</taxon>
        <taxon>Aliikangiella</taxon>
    </lineage>
</organism>
<name>A0ABV2BQ61_9GAMM</name>
<keyword evidence="1" id="KW-0732">Signal</keyword>
<proteinExistence type="predicted"/>
<dbReference type="RefSeq" id="WP_353873631.1">
    <property type="nucleotide sequence ID" value="NZ_JBEVCJ010000002.1"/>
</dbReference>
<keyword evidence="3" id="KW-1185">Reference proteome</keyword>
<evidence type="ECO:0000313" key="3">
    <source>
        <dbReference type="Proteomes" id="UP001548189"/>
    </source>
</evidence>
<evidence type="ECO:0000313" key="2">
    <source>
        <dbReference type="EMBL" id="MET1254082.1"/>
    </source>
</evidence>
<accession>A0ABV2BQ61</accession>
<evidence type="ECO:0000256" key="1">
    <source>
        <dbReference type="SAM" id="SignalP"/>
    </source>
</evidence>
<comment type="caution">
    <text evidence="2">The sequence shown here is derived from an EMBL/GenBank/DDBJ whole genome shotgun (WGS) entry which is preliminary data.</text>
</comment>
<feature type="chain" id="PRO_5045650264" evidence="1">
    <location>
        <begin position="27"/>
        <end position="111"/>
    </location>
</feature>
<feature type="signal peptide" evidence="1">
    <location>
        <begin position="1"/>
        <end position="26"/>
    </location>
</feature>
<gene>
    <name evidence="2" type="ORF">ABVT43_02980</name>
</gene>